<evidence type="ECO:0000313" key="1">
    <source>
        <dbReference type="EMBL" id="HIS83044.1"/>
    </source>
</evidence>
<protein>
    <submittedName>
        <fullName evidence="1">Uncharacterized protein</fullName>
    </submittedName>
</protein>
<sequence length="533" mass="62270">MTELVKQLNPFEVKTYLLKIIENFSAINDLSVLKNLNVDVLDAQQDKKTIVKLLYKELNNATENNQYILRILLERYADKTDLTAHLWSMLKNSMVSNETKIVVLNFLRDLDSNWSYDTCGQYLENEDELVDNDTKLLLKNAIINPEVQIDFLDFVNSLNAKDKITLIDSLGNDYSEDALANILVPVFLSNPYSEEGMAALNKLGGSKSQLAYHALNEALKYAKEDIQPAIRKNLSILKLSGIREDNTHEFYKALLVDTKPYIFCLTYPDGHGQQALIFTREKENERIQFVAVVIDDYNGIRDCFGFNDISKFECDKIIERFYQDEQVLKITPEALKAILLNAEKLSDKFPYEYICWKNLLADTEPESIDIKAILNKNLSPAEISETDLEKLYSDEFTQHWFMDYGYGDEFNEMIDILNLRLQNKEYKIDFDAIINLYLPKIFYPEELKAWRERLVMCAYLKLLTGKKERAELIYSLYSDENLICEFLKNILRRSVYEYYFALKYDTELNDGKFSLNELDYIIKLIEKRWVKNV</sequence>
<gene>
    <name evidence="1" type="ORF">IAD41_05505</name>
</gene>
<dbReference type="EMBL" id="DVJO01000119">
    <property type="protein sequence ID" value="HIS83044.1"/>
    <property type="molecule type" value="Genomic_DNA"/>
</dbReference>
<name>A0A9D1FWJ9_9BACT</name>
<reference evidence="1" key="2">
    <citation type="journal article" date="2021" name="PeerJ">
        <title>Extensive microbial diversity within the chicken gut microbiome revealed by metagenomics and culture.</title>
        <authorList>
            <person name="Gilroy R."/>
            <person name="Ravi A."/>
            <person name="Getino M."/>
            <person name="Pursley I."/>
            <person name="Horton D.L."/>
            <person name="Alikhan N.F."/>
            <person name="Baker D."/>
            <person name="Gharbi K."/>
            <person name="Hall N."/>
            <person name="Watson M."/>
            <person name="Adriaenssens E.M."/>
            <person name="Foster-Nyarko E."/>
            <person name="Jarju S."/>
            <person name="Secka A."/>
            <person name="Antonio M."/>
            <person name="Oren A."/>
            <person name="Chaudhuri R.R."/>
            <person name="La Ragione R."/>
            <person name="Hildebrand F."/>
            <person name="Pallen M.J."/>
        </authorList>
    </citation>
    <scope>NUCLEOTIDE SEQUENCE</scope>
    <source>
        <strain evidence="1">CHK152-2994</strain>
    </source>
</reference>
<dbReference type="AlphaFoldDB" id="A0A9D1FWJ9"/>
<reference evidence="1" key="1">
    <citation type="submission" date="2020-10" db="EMBL/GenBank/DDBJ databases">
        <authorList>
            <person name="Gilroy R."/>
        </authorList>
    </citation>
    <scope>NUCLEOTIDE SEQUENCE</scope>
    <source>
        <strain evidence="1">CHK152-2994</strain>
    </source>
</reference>
<proteinExistence type="predicted"/>
<evidence type="ECO:0000313" key="2">
    <source>
        <dbReference type="Proteomes" id="UP000824139"/>
    </source>
</evidence>
<organism evidence="1 2">
    <name type="scientific">Candidatus Scatenecus faecavium</name>
    <dbReference type="NCBI Taxonomy" id="2840915"/>
    <lineage>
        <taxon>Bacteria</taxon>
        <taxon>Candidatus Scatenecus</taxon>
    </lineage>
</organism>
<comment type="caution">
    <text evidence="1">The sequence shown here is derived from an EMBL/GenBank/DDBJ whole genome shotgun (WGS) entry which is preliminary data.</text>
</comment>
<dbReference type="Proteomes" id="UP000824139">
    <property type="component" value="Unassembled WGS sequence"/>
</dbReference>
<accession>A0A9D1FWJ9</accession>